<evidence type="ECO:0000256" key="5">
    <source>
        <dbReference type="ARBA" id="ARBA00022692"/>
    </source>
</evidence>
<dbReference type="EMBL" id="JAMXQV010000061">
    <property type="protein sequence ID" value="MCR6490846.1"/>
    <property type="molecule type" value="Genomic_DNA"/>
</dbReference>
<feature type="transmembrane region" description="Helical" evidence="9">
    <location>
        <begin position="107"/>
        <end position="127"/>
    </location>
</feature>
<evidence type="ECO:0000256" key="4">
    <source>
        <dbReference type="ARBA" id="ARBA00022519"/>
    </source>
</evidence>
<feature type="transmembrane region" description="Helical" evidence="9">
    <location>
        <begin position="42"/>
        <end position="59"/>
    </location>
</feature>
<dbReference type="GO" id="GO:0005886">
    <property type="term" value="C:plasma membrane"/>
    <property type="evidence" value="ECO:0007669"/>
    <property type="project" value="UniProtKB-SubCell"/>
</dbReference>
<evidence type="ECO:0000256" key="3">
    <source>
        <dbReference type="ARBA" id="ARBA00022475"/>
    </source>
</evidence>
<keyword evidence="3" id="KW-1003">Cell membrane</keyword>
<keyword evidence="11" id="KW-1185">Reference proteome</keyword>
<feature type="transmembrane region" description="Helical" evidence="9">
    <location>
        <begin position="180"/>
        <end position="201"/>
    </location>
</feature>
<feature type="transmembrane region" description="Helical" evidence="9">
    <location>
        <begin position="221"/>
        <end position="242"/>
    </location>
</feature>
<evidence type="ECO:0000313" key="11">
    <source>
        <dbReference type="Proteomes" id="UP001144096"/>
    </source>
</evidence>
<dbReference type="AlphaFoldDB" id="A0A9X2NL53"/>
<feature type="transmembrane region" description="Helical" evidence="9">
    <location>
        <begin position="291"/>
        <end position="311"/>
    </location>
</feature>
<dbReference type="RefSeq" id="WP_257927425.1">
    <property type="nucleotide sequence ID" value="NZ_JAMXQV010000061.1"/>
</dbReference>
<evidence type="ECO:0000256" key="7">
    <source>
        <dbReference type="ARBA" id="ARBA00023136"/>
    </source>
</evidence>
<feature type="transmembrane region" description="Helical" evidence="9">
    <location>
        <begin position="79"/>
        <end position="100"/>
    </location>
</feature>
<name>A0A9X2NL53_9PSEU</name>
<sequence length="318" mass="31518">MIAIVTGGTAGAAMGYVLQRARLCFHSAFAGLLTGRFLLGRSWLLGVAVAATGLSVLYLTPLADGLNQGLPFAPVADVVGGLVIGVGMAVAATCVSGLFFKLGSGMLGCAAGLGGWAAGELSVRQVVLPGPTLLPPGSAATLPALLGVPRVAFAFAFLAAVVAALSLWRHSRRGQWNWPVAGIALGVVTIVGWVLAGAGGASFGPSTVGAVAGLATGEPNWWLTAFLPGIVLGGAVAARVTGDLHVRGERPVRYVRLAVGGFLLGAGGWLAGGCTLGHGLSGVAQLNVSSWVVVAAVVGGIALTGAARVALAKAPGHR</sequence>
<proteinExistence type="inferred from homology"/>
<feature type="transmembrane region" description="Helical" evidence="9">
    <location>
        <begin position="254"/>
        <end position="271"/>
    </location>
</feature>
<gene>
    <name evidence="10" type="ORF">M8542_49510</name>
</gene>
<keyword evidence="5 9" id="KW-0812">Transmembrane</keyword>
<comment type="similarity">
    <text evidence="8">Belongs to the TsuA/YedE (TC 9.B.102) family.</text>
</comment>
<evidence type="ECO:0000256" key="6">
    <source>
        <dbReference type="ARBA" id="ARBA00022989"/>
    </source>
</evidence>
<dbReference type="PANTHER" id="PTHR30574">
    <property type="entry name" value="INNER MEMBRANE PROTEIN YEDE"/>
    <property type="match status" value="1"/>
</dbReference>
<evidence type="ECO:0000256" key="2">
    <source>
        <dbReference type="ARBA" id="ARBA00022448"/>
    </source>
</evidence>
<organism evidence="10 11">
    <name type="scientific">Amycolatopsis iheyensis</name>
    <dbReference type="NCBI Taxonomy" id="2945988"/>
    <lineage>
        <taxon>Bacteria</taxon>
        <taxon>Bacillati</taxon>
        <taxon>Actinomycetota</taxon>
        <taxon>Actinomycetes</taxon>
        <taxon>Pseudonocardiales</taxon>
        <taxon>Pseudonocardiaceae</taxon>
        <taxon>Amycolatopsis</taxon>
    </lineage>
</organism>
<feature type="transmembrane region" description="Helical" evidence="9">
    <location>
        <begin position="147"/>
        <end position="168"/>
    </location>
</feature>
<evidence type="ECO:0000256" key="9">
    <source>
        <dbReference type="SAM" id="Phobius"/>
    </source>
</evidence>
<protein>
    <submittedName>
        <fullName evidence="10">YeeE/YedE family protein</fullName>
    </submittedName>
</protein>
<accession>A0A9X2NL53</accession>
<evidence type="ECO:0000256" key="1">
    <source>
        <dbReference type="ARBA" id="ARBA00004429"/>
    </source>
</evidence>
<evidence type="ECO:0000313" key="10">
    <source>
        <dbReference type="EMBL" id="MCR6490846.1"/>
    </source>
</evidence>
<reference evidence="10" key="1">
    <citation type="submission" date="2022-06" db="EMBL/GenBank/DDBJ databases">
        <title>Amycolatopsis iheyaensis sp. nov., a new species of the genus Amycolatopsis isolated from soil in Iheya island, Japan.</title>
        <authorList>
            <person name="Ngamcharungchit C."/>
            <person name="Kanto H."/>
            <person name="Take A."/>
            <person name="Intra B."/>
            <person name="Matsumoto A."/>
            <person name="Panbangred W."/>
            <person name="Inahashi Y."/>
        </authorList>
    </citation>
    <scope>NUCLEOTIDE SEQUENCE</scope>
    <source>
        <strain evidence="10">OK19-0408</strain>
    </source>
</reference>
<dbReference type="PANTHER" id="PTHR30574:SF1">
    <property type="entry name" value="SULPHUR TRANSPORT DOMAIN-CONTAINING PROTEIN"/>
    <property type="match status" value="1"/>
</dbReference>
<keyword evidence="7 9" id="KW-0472">Membrane</keyword>
<keyword evidence="2" id="KW-0813">Transport</keyword>
<dbReference type="InterPro" id="IPR007272">
    <property type="entry name" value="Sulf_transp_TsuA/YedE"/>
</dbReference>
<keyword evidence="6 9" id="KW-1133">Transmembrane helix</keyword>
<comment type="caution">
    <text evidence="10">The sequence shown here is derived from an EMBL/GenBank/DDBJ whole genome shotgun (WGS) entry which is preliminary data.</text>
</comment>
<evidence type="ECO:0000256" key="8">
    <source>
        <dbReference type="ARBA" id="ARBA00035655"/>
    </source>
</evidence>
<comment type="subcellular location">
    <subcellularLocation>
        <location evidence="1">Cell inner membrane</location>
        <topology evidence="1">Multi-pass membrane protein</topology>
    </subcellularLocation>
</comment>
<keyword evidence="4" id="KW-0997">Cell inner membrane</keyword>
<dbReference type="Proteomes" id="UP001144096">
    <property type="component" value="Unassembled WGS sequence"/>
</dbReference>
<dbReference type="Pfam" id="PF04143">
    <property type="entry name" value="Sulf_transp"/>
    <property type="match status" value="1"/>
</dbReference>